<feature type="region of interest" description="Disordered" evidence="7">
    <location>
        <begin position="383"/>
        <end position="501"/>
    </location>
</feature>
<feature type="transmembrane region" description="Helical" evidence="6">
    <location>
        <begin position="1309"/>
        <end position="1336"/>
    </location>
</feature>
<feature type="compositionally biased region" description="Low complexity" evidence="7">
    <location>
        <begin position="486"/>
        <end position="495"/>
    </location>
</feature>
<feature type="compositionally biased region" description="Low complexity" evidence="7">
    <location>
        <begin position="289"/>
        <end position="302"/>
    </location>
</feature>
<feature type="compositionally biased region" description="Low complexity" evidence="7">
    <location>
        <begin position="884"/>
        <end position="894"/>
    </location>
</feature>
<dbReference type="Proteomes" id="UP001321473">
    <property type="component" value="Unassembled WGS sequence"/>
</dbReference>
<dbReference type="Pfam" id="PF05041">
    <property type="entry name" value="Pecanex_C"/>
    <property type="match status" value="1"/>
</dbReference>
<feature type="region of interest" description="Disordered" evidence="7">
    <location>
        <begin position="267"/>
        <end position="302"/>
    </location>
</feature>
<comment type="caution">
    <text evidence="9">The sequence shown here is derived from an EMBL/GenBank/DDBJ whole genome shotgun (WGS) entry which is preliminary data.</text>
</comment>
<feature type="domain" description="Pecanex C-terminal" evidence="8">
    <location>
        <begin position="1935"/>
        <end position="2065"/>
    </location>
</feature>
<feature type="transmembrane region" description="Helical" evidence="6">
    <location>
        <begin position="1253"/>
        <end position="1275"/>
    </location>
</feature>
<keyword evidence="3 6" id="KW-0812">Transmembrane</keyword>
<reference evidence="9 10" key="1">
    <citation type="journal article" date="2023" name="Arcadia Sci">
        <title>De novo assembly of a long-read Amblyomma americanum tick genome.</title>
        <authorList>
            <person name="Chou S."/>
            <person name="Poskanzer K.E."/>
            <person name="Rollins M."/>
            <person name="Thuy-Boun P.S."/>
        </authorList>
    </citation>
    <scope>NUCLEOTIDE SEQUENCE [LARGE SCALE GENOMIC DNA]</scope>
    <source>
        <strain evidence="9">F_SG_1</strain>
        <tissue evidence="9">Salivary glands</tissue>
    </source>
</reference>
<gene>
    <name evidence="9" type="ORF">V5799_029487</name>
</gene>
<feature type="transmembrane region" description="Helical" evidence="6">
    <location>
        <begin position="1639"/>
        <end position="1666"/>
    </location>
</feature>
<feature type="region of interest" description="Disordered" evidence="7">
    <location>
        <begin position="626"/>
        <end position="653"/>
    </location>
</feature>
<evidence type="ECO:0000256" key="7">
    <source>
        <dbReference type="SAM" id="MobiDB-lite"/>
    </source>
</evidence>
<evidence type="ECO:0000313" key="10">
    <source>
        <dbReference type="Proteomes" id="UP001321473"/>
    </source>
</evidence>
<keyword evidence="4 6" id="KW-1133">Transmembrane helix</keyword>
<feature type="region of interest" description="Disordered" evidence="7">
    <location>
        <begin position="95"/>
        <end position="122"/>
    </location>
</feature>
<proteinExistence type="inferred from homology"/>
<keyword evidence="5 6" id="KW-0472">Membrane</keyword>
<feature type="region of interest" description="Disordered" evidence="7">
    <location>
        <begin position="936"/>
        <end position="1019"/>
    </location>
</feature>
<evidence type="ECO:0000256" key="2">
    <source>
        <dbReference type="ARBA" id="ARBA00010170"/>
    </source>
</evidence>
<name>A0AAQ4ERC0_AMBAM</name>
<evidence type="ECO:0000259" key="8">
    <source>
        <dbReference type="Pfam" id="PF05041"/>
    </source>
</evidence>
<feature type="compositionally biased region" description="Low complexity" evidence="7">
    <location>
        <begin position="424"/>
        <end position="440"/>
    </location>
</feature>
<dbReference type="InterPro" id="IPR039797">
    <property type="entry name" value="Pecanex"/>
</dbReference>
<dbReference type="GO" id="GO:0007029">
    <property type="term" value="P:endoplasmic reticulum organization"/>
    <property type="evidence" value="ECO:0007669"/>
    <property type="project" value="TreeGrafter"/>
</dbReference>
<protein>
    <recommendedName>
        <fullName evidence="6">Pecanex-like protein</fullName>
    </recommendedName>
</protein>
<feature type="transmembrane region" description="Helical" evidence="6">
    <location>
        <begin position="1348"/>
        <end position="1365"/>
    </location>
</feature>
<dbReference type="GO" id="GO:0016020">
    <property type="term" value="C:membrane"/>
    <property type="evidence" value="ECO:0007669"/>
    <property type="project" value="UniProtKB-SubCell"/>
</dbReference>
<feature type="compositionally biased region" description="Basic residues" evidence="7">
    <location>
        <begin position="948"/>
        <end position="961"/>
    </location>
</feature>
<evidence type="ECO:0000256" key="1">
    <source>
        <dbReference type="ARBA" id="ARBA00004141"/>
    </source>
</evidence>
<feature type="region of interest" description="Disordered" evidence="7">
    <location>
        <begin position="731"/>
        <end position="756"/>
    </location>
</feature>
<comment type="similarity">
    <text evidence="2 6">Belongs to the pecanex family.</text>
</comment>
<feature type="transmembrane region" description="Helical" evidence="6">
    <location>
        <begin position="1609"/>
        <end position="1627"/>
    </location>
</feature>
<feature type="transmembrane region" description="Helical" evidence="6">
    <location>
        <begin position="1561"/>
        <end position="1578"/>
    </location>
</feature>
<feature type="compositionally biased region" description="Basic residues" evidence="7">
    <location>
        <begin position="989"/>
        <end position="1004"/>
    </location>
</feature>
<feature type="transmembrane region" description="Helical" evidence="6">
    <location>
        <begin position="1531"/>
        <end position="1549"/>
    </location>
</feature>
<dbReference type="GO" id="GO:0005783">
    <property type="term" value="C:endoplasmic reticulum"/>
    <property type="evidence" value="ECO:0007669"/>
    <property type="project" value="TreeGrafter"/>
</dbReference>
<evidence type="ECO:0000256" key="3">
    <source>
        <dbReference type="ARBA" id="ARBA00022692"/>
    </source>
</evidence>
<feature type="compositionally biased region" description="Low complexity" evidence="7">
    <location>
        <begin position="628"/>
        <end position="646"/>
    </location>
</feature>
<feature type="region of interest" description="Disordered" evidence="7">
    <location>
        <begin position="883"/>
        <end position="905"/>
    </location>
</feature>
<feature type="compositionally biased region" description="Low complexity" evidence="7">
    <location>
        <begin position="962"/>
        <end position="981"/>
    </location>
</feature>
<feature type="region of interest" description="Disordered" evidence="7">
    <location>
        <begin position="197"/>
        <end position="229"/>
    </location>
</feature>
<evidence type="ECO:0000256" key="6">
    <source>
        <dbReference type="RuleBase" id="RU367089"/>
    </source>
</evidence>
<feature type="compositionally biased region" description="Low complexity" evidence="7">
    <location>
        <begin position="734"/>
        <end position="748"/>
    </location>
</feature>
<dbReference type="PANTHER" id="PTHR12372:SF7">
    <property type="entry name" value="PROTEIN PECANEX"/>
    <property type="match status" value="1"/>
</dbReference>
<evidence type="ECO:0000313" key="9">
    <source>
        <dbReference type="EMBL" id="KAK8777168.1"/>
    </source>
</evidence>
<sequence length="2065" mass="226277">MGSQTLEILRQGVWASFTGGWFYDPRQDHESNILHLYLWLFLLCLPFSLYMFLQPTMPVWLCYAGVVGVLFATLKIINVRLHQMFDSGECIEESSDDSNRSVSVDHTGQGSQAHGSKKESEHIEMAVLKQRQDEETPPVQCSSRNSFTDGAVQSQITNGAVAPTSSMELLGRLAHSDDFEMKSHGVCGIDLQVDVHHRNSSGSSGGSASGKQERSFHGTTSTTAGPASPEFGLVDEVLKEVSDLKAGAVSMLPAPVGLSTGDELAVASGSSTSLHPDSHRRSQHRRRSGTGFLSSGSSSGSLRNATGSVELAFLSQDPSVRAAELARAAQQRKSSHALRGNVEDADGNWLVRRAHSELETSAAEKQRAAVPPSHPVSLEAIRVGSSTAAPASNVRHVRRSVEFSRPPLATNDSSAIRTIAEQPAAETPASASSGSSSVKSLVRHRSLDAATLRQRRGRGEKKKEEESGAVASGNAESAGGDRCFPSTDSVSSASGDSDRSSSHFTVIYKPLDPCSGNPQELDLPEQYPGWLEGNPRNPDPLPSPACSERSSVAGLDWLFSGASVQPANETKVLTPLEFCKEQTELNKSNHLRASGDATETCLIATAGGDADSALLPWQCEDSVARARSGSSEQSLSDGSSPSSPDEMTPLGASGRLSTALGAIPKQYIEDARGDQSYPPVPGSFTRTTVRSLLSRRLLEILNLNDPQECEAELQKLKRELDICRRLASNAEEVPASFSPPSSKAAPASNRKRPKLAATRRKANYGTSEFLSLLPNNPALTQAEGEKDEESAVAVAGWTPSGRRSCTDRGPPAYLLASILSTPGTHLAISHDDTSPGAVHCFQDEHGNWQTYTFDENSTGVSRGLEMSPDTKIFQMMFDSKWETSSHSSSSSSSSATMLDSGSPAPAHGTCPITLGFSPAPGMTPCVTFEASASSAAVATKLRPSSHQQSHHHRSHHHHAHHQQQQQPHQQQLQQLPSSSSATPHQYAHQPRHHHHHHRRSHHSSGQHGQEAAAPSTLDLSLPSGAGAGLSLRRGATVVLENRYELIGGAIEGGGASRFDTSRGAVPALLAESLLSRMAMAAASSGVGGAATLSQTASSQDTELDSTCHMRFVGSGTLRGSKPRHYYRFRLLPCKSIKVGFDRLALITVLDRNLTAMENILSVVLAVLVAILGALCLSRGFFQDIYSFLFCFVMASCQYCLLKSVQPDAASPTHGYNRVVLYSRPVYFCLCCSMLMLVQFLIDSRVEYPHVTLYGVRLVTDAAVTWARSFLIVFILAFPVTFSLGLLPQINTFVTYLLEQIDMNLFGGSATTGLVSAVYCISRSLAFVVFLFGLAYVALKEGHNPSQHIMFSLFCGFLVTSCYLLSRSASDPTILWNLIKRHLWAENAPTANATDSAPEYVDPLPAKLEKTFRARLRTDAIHCVFVAIFVFAVHVSTMFSALQPYLEMLLHGTAVVWGLLLHYCLPQLRKQLPWLCCAHPILKSSEHQQFEVREPARVMWFEKLQVWMWFIEKNLIYPLLFLSALSTSTPDIIGRFGVAGGCLVLVVCGLKCLRSAFNDPSQHFLVLLFTTLFFSYDYRGPKEPFLINYFCCLFVFSKVYELLLKISFIITYIAPWQITWGSAFHAFAQPFSVPHSAMLFVQAIISAILSTPLSPVLGSAIFFTSYVRPVKFWERDYNTKRVDHSNTRLSSQLERNPGSDDNNLNSIFYEHLTRSLQQSLYGDLALGRWGNVTQGDCFVLASDNLNCLLHIIELANGLVTFQLRGLEFRGTYCQQREVEAISEGVEEDEGCCCCEPGRLPHLLSPNAAFGQRWLAWQVAAARYVLEGYSISDNSAVSMLQVFELRKALVTYYVKAIVYYTVTSSHLEEWLALPAVRDALHPTLDRNYTDVDPVFNMNIDEDYDFRASGISRSSFCNVYLDWLQFCVARSGKNLEHDRNSVVVSLCFSLSLLARRALGTASHNSFSSSVDLLLYGLHALFKGDFRITCVRDEWVFQDMELLRRVVAPSVRMALKLHQDHFLSAEYDDHATLYEAISNYEKNLVISHEADPAWRNAVLSSVPSLLALR</sequence>
<feature type="transmembrane region" description="Helical" evidence="6">
    <location>
        <begin position="1159"/>
        <end position="1177"/>
    </location>
</feature>
<evidence type="ECO:0000256" key="4">
    <source>
        <dbReference type="ARBA" id="ARBA00022989"/>
    </source>
</evidence>
<dbReference type="PANTHER" id="PTHR12372">
    <property type="entry name" value="PECANEX"/>
    <property type="match status" value="1"/>
</dbReference>
<accession>A0AAQ4ERC0</accession>
<feature type="transmembrane region" description="Helical" evidence="6">
    <location>
        <begin position="1224"/>
        <end position="1241"/>
    </location>
</feature>
<feature type="transmembrane region" description="Helical" evidence="6">
    <location>
        <begin position="1419"/>
        <end position="1441"/>
    </location>
</feature>
<comment type="subcellular location">
    <subcellularLocation>
        <location evidence="1 6">Membrane</location>
        <topology evidence="1 6">Multi-pass membrane protein</topology>
    </subcellularLocation>
</comment>
<dbReference type="InterPro" id="IPR007735">
    <property type="entry name" value="Pecanex_C"/>
</dbReference>
<dbReference type="EMBL" id="JARKHS020012147">
    <property type="protein sequence ID" value="KAK8777168.1"/>
    <property type="molecule type" value="Genomic_DNA"/>
</dbReference>
<organism evidence="9 10">
    <name type="scientific">Amblyomma americanum</name>
    <name type="common">Lone star tick</name>
    <dbReference type="NCBI Taxonomy" id="6943"/>
    <lineage>
        <taxon>Eukaryota</taxon>
        <taxon>Metazoa</taxon>
        <taxon>Ecdysozoa</taxon>
        <taxon>Arthropoda</taxon>
        <taxon>Chelicerata</taxon>
        <taxon>Arachnida</taxon>
        <taxon>Acari</taxon>
        <taxon>Parasitiformes</taxon>
        <taxon>Ixodida</taxon>
        <taxon>Ixodoidea</taxon>
        <taxon>Ixodidae</taxon>
        <taxon>Amblyomminae</taxon>
        <taxon>Amblyomma</taxon>
    </lineage>
</organism>
<feature type="transmembrane region" description="Helical" evidence="6">
    <location>
        <begin position="60"/>
        <end position="77"/>
    </location>
</feature>
<feature type="transmembrane region" description="Helical" evidence="6">
    <location>
        <begin position="33"/>
        <end position="53"/>
    </location>
</feature>
<keyword evidence="10" id="KW-1185">Reference proteome</keyword>
<evidence type="ECO:0000256" key="5">
    <source>
        <dbReference type="ARBA" id="ARBA00023136"/>
    </source>
</evidence>